<keyword evidence="5 10" id="KW-0732">Signal</keyword>
<evidence type="ECO:0000256" key="8">
    <source>
        <dbReference type="ARBA" id="ARBA00023288"/>
    </source>
</evidence>
<proteinExistence type="inferred from homology"/>
<evidence type="ECO:0000256" key="4">
    <source>
        <dbReference type="ARBA" id="ARBA00022622"/>
    </source>
</evidence>
<evidence type="ECO:0000256" key="6">
    <source>
        <dbReference type="ARBA" id="ARBA00023157"/>
    </source>
</evidence>
<accession>A0ABC8UVY0</accession>
<evidence type="ECO:0000313" key="12">
    <source>
        <dbReference type="EMBL" id="CAK9185205.1"/>
    </source>
</evidence>
<dbReference type="GO" id="GO:0098552">
    <property type="term" value="C:side of membrane"/>
    <property type="evidence" value="ECO:0007669"/>
    <property type="project" value="UniProtKB-KW"/>
</dbReference>
<comment type="subcellular location">
    <subcellularLocation>
        <location evidence="1">Cell membrane</location>
        <topology evidence="1">Lipid-anchor</topology>
        <topology evidence="1">GPI-anchor</topology>
    </subcellularLocation>
</comment>
<evidence type="ECO:0000313" key="13">
    <source>
        <dbReference type="Proteomes" id="UP001642360"/>
    </source>
</evidence>
<gene>
    <name evidence="12" type="ORF">ILEXP_LOCUS55584</name>
</gene>
<feature type="signal peptide" evidence="10">
    <location>
        <begin position="1"/>
        <end position="25"/>
    </location>
</feature>
<dbReference type="InterPro" id="IPR016140">
    <property type="entry name" value="Bifunc_inhib/LTP/seed_store"/>
</dbReference>
<reference evidence="12 13" key="1">
    <citation type="submission" date="2024-02" db="EMBL/GenBank/DDBJ databases">
        <authorList>
            <person name="Vignale AGUSTIN F."/>
            <person name="Sosa J E."/>
            <person name="Modenutti C."/>
        </authorList>
    </citation>
    <scope>NUCLEOTIDE SEQUENCE [LARGE SCALE GENOMIC DNA]</scope>
</reference>
<dbReference type="AlphaFoldDB" id="A0ABC8UVY0"/>
<dbReference type="PANTHER" id="PTHR33044">
    <property type="entry name" value="BIFUNCTIONAL INHIBITOR/LIPID-TRANSFER PROTEIN/SEED STORAGE 2S ALBUMIN SUPERFAMILY PROTEIN-RELATED"/>
    <property type="match status" value="1"/>
</dbReference>
<evidence type="ECO:0000259" key="11">
    <source>
        <dbReference type="SMART" id="SM00499"/>
    </source>
</evidence>
<sequence length="189" mass="20085">MELQYVSLGLHSCILVLMLSGFANSDIAKDREECANQLVALATCLPYVGGDSKAPTPDCCTGLQQVLQKSKKCLCILVKDRNDPSLGLKINATRALSLPDQCHAPANISGCPALLHLAPNSPEAKVFEDFVKNAKQSNSPTSTATGNPPSKGSSAADLKSDGGKRKRWLGTKMAWGLLITVAFHILPNL</sequence>
<comment type="caution">
    <text evidence="12">The sequence shown here is derived from an EMBL/GenBank/DDBJ whole genome shotgun (WGS) entry which is preliminary data.</text>
</comment>
<keyword evidence="7" id="KW-0325">Glycoprotein</keyword>
<evidence type="ECO:0000256" key="7">
    <source>
        <dbReference type="ARBA" id="ARBA00023180"/>
    </source>
</evidence>
<evidence type="ECO:0000256" key="9">
    <source>
        <dbReference type="SAM" id="MobiDB-lite"/>
    </source>
</evidence>
<dbReference type="CDD" id="cd00010">
    <property type="entry name" value="AAI_LTSS"/>
    <property type="match status" value="1"/>
</dbReference>
<evidence type="ECO:0000256" key="3">
    <source>
        <dbReference type="ARBA" id="ARBA00022475"/>
    </source>
</evidence>
<dbReference type="InterPro" id="IPR043325">
    <property type="entry name" value="LTSS"/>
</dbReference>
<keyword evidence="3" id="KW-1003">Cell membrane</keyword>
<keyword evidence="6" id="KW-1015">Disulfide bond</keyword>
<evidence type="ECO:0000256" key="2">
    <source>
        <dbReference type="ARBA" id="ARBA00009748"/>
    </source>
</evidence>
<feature type="region of interest" description="Disordered" evidence="9">
    <location>
        <begin position="136"/>
        <end position="163"/>
    </location>
</feature>
<feature type="chain" id="PRO_5044796537" description="Bifunctional inhibitor/plant lipid transfer protein/seed storage helical domain-containing protein" evidence="10">
    <location>
        <begin position="26"/>
        <end position="189"/>
    </location>
</feature>
<dbReference type="EMBL" id="CAUOFW020009224">
    <property type="protein sequence ID" value="CAK9185205.1"/>
    <property type="molecule type" value="Genomic_DNA"/>
</dbReference>
<dbReference type="SUPFAM" id="SSF47699">
    <property type="entry name" value="Bifunctional inhibitor/lipid-transfer protein/seed storage 2S albumin"/>
    <property type="match status" value="1"/>
</dbReference>
<dbReference type="GO" id="GO:0005886">
    <property type="term" value="C:plasma membrane"/>
    <property type="evidence" value="ECO:0007669"/>
    <property type="project" value="UniProtKB-SubCell"/>
</dbReference>
<name>A0ABC8UVY0_9AQUA</name>
<keyword evidence="13" id="KW-1185">Reference proteome</keyword>
<comment type="similarity">
    <text evidence="2">Belongs to the plant LTP family.</text>
</comment>
<protein>
    <recommendedName>
        <fullName evidence="11">Bifunctional inhibitor/plant lipid transfer protein/seed storage helical domain-containing protein</fullName>
    </recommendedName>
</protein>
<organism evidence="12 13">
    <name type="scientific">Ilex paraguariensis</name>
    <name type="common">yerba mate</name>
    <dbReference type="NCBI Taxonomy" id="185542"/>
    <lineage>
        <taxon>Eukaryota</taxon>
        <taxon>Viridiplantae</taxon>
        <taxon>Streptophyta</taxon>
        <taxon>Embryophyta</taxon>
        <taxon>Tracheophyta</taxon>
        <taxon>Spermatophyta</taxon>
        <taxon>Magnoliopsida</taxon>
        <taxon>eudicotyledons</taxon>
        <taxon>Gunneridae</taxon>
        <taxon>Pentapetalae</taxon>
        <taxon>asterids</taxon>
        <taxon>campanulids</taxon>
        <taxon>Aquifoliales</taxon>
        <taxon>Aquifoliaceae</taxon>
        <taxon>Ilex</taxon>
    </lineage>
</organism>
<dbReference type="FunFam" id="1.10.110.10:FF:000001">
    <property type="entry name" value="Bifunctional inhibitor/lipid-transfer protein/seed storage 2S albumin superfamily protein"/>
    <property type="match status" value="1"/>
</dbReference>
<dbReference type="Pfam" id="PF14368">
    <property type="entry name" value="LTP_2"/>
    <property type="match status" value="1"/>
</dbReference>
<dbReference type="SMART" id="SM00499">
    <property type="entry name" value="AAI"/>
    <property type="match status" value="1"/>
</dbReference>
<dbReference type="Gene3D" id="1.10.110.10">
    <property type="entry name" value="Plant lipid-transfer and hydrophobic proteins"/>
    <property type="match status" value="1"/>
</dbReference>
<feature type="compositionally biased region" description="Polar residues" evidence="9">
    <location>
        <begin position="136"/>
        <end position="153"/>
    </location>
</feature>
<evidence type="ECO:0000256" key="5">
    <source>
        <dbReference type="ARBA" id="ARBA00022729"/>
    </source>
</evidence>
<keyword evidence="8" id="KW-0449">Lipoprotein</keyword>
<evidence type="ECO:0000256" key="10">
    <source>
        <dbReference type="SAM" id="SignalP"/>
    </source>
</evidence>
<dbReference type="Proteomes" id="UP001642360">
    <property type="component" value="Unassembled WGS sequence"/>
</dbReference>
<dbReference type="InterPro" id="IPR036312">
    <property type="entry name" value="Bifun_inhib/LTP/seed_sf"/>
</dbReference>
<keyword evidence="4" id="KW-0472">Membrane</keyword>
<feature type="domain" description="Bifunctional inhibitor/plant lipid transfer protein/seed storage helical" evidence="11">
    <location>
        <begin position="34"/>
        <end position="111"/>
    </location>
</feature>
<keyword evidence="4" id="KW-0336">GPI-anchor</keyword>
<evidence type="ECO:0000256" key="1">
    <source>
        <dbReference type="ARBA" id="ARBA00004609"/>
    </source>
</evidence>